<evidence type="ECO:0000313" key="1">
    <source>
        <dbReference type="EMBL" id="SFI61367.1"/>
    </source>
</evidence>
<gene>
    <name evidence="1" type="ORF">SAMN04487751_2391</name>
</gene>
<protein>
    <submittedName>
        <fullName evidence="1">Uncharacterized protein</fullName>
    </submittedName>
</protein>
<accession>A0A7Z7GFN8</accession>
<name>A0A7Z7GFN8_9MICO</name>
<comment type="caution">
    <text evidence="1">The sequence shown here is derived from an EMBL/GenBank/DDBJ whole genome shotgun (WGS) entry which is preliminary data.</text>
</comment>
<dbReference type="AlphaFoldDB" id="A0A7Z7GFN8"/>
<dbReference type="RefSeq" id="WP_051526335.1">
    <property type="nucleotide sequence ID" value="NZ_FOQZ01000003.1"/>
</dbReference>
<organism evidence="1 2">
    <name type="scientific">Microbacterium saccharophilum</name>
    <dbReference type="NCBI Taxonomy" id="1213358"/>
    <lineage>
        <taxon>Bacteria</taxon>
        <taxon>Bacillati</taxon>
        <taxon>Actinomycetota</taxon>
        <taxon>Actinomycetes</taxon>
        <taxon>Micrococcales</taxon>
        <taxon>Microbacteriaceae</taxon>
        <taxon>Microbacterium</taxon>
    </lineage>
</organism>
<reference evidence="1 2" key="1">
    <citation type="submission" date="2016-10" db="EMBL/GenBank/DDBJ databases">
        <authorList>
            <person name="Varghese N."/>
            <person name="Submissions S."/>
        </authorList>
    </citation>
    <scope>NUCLEOTIDE SEQUENCE [LARGE SCALE GENOMIC DNA]</scope>
    <source>
        <strain evidence="1 2">UNC380MFSha3.1</strain>
    </source>
</reference>
<evidence type="ECO:0000313" key="2">
    <source>
        <dbReference type="Proteomes" id="UP000198702"/>
    </source>
</evidence>
<dbReference type="Proteomes" id="UP000198702">
    <property type="component" value="Unassembled WGS sequence"/>
</dbReference>
<sequence>MSTEFQESVIEANRRILTTGPLQPGIGGALITTVEVSPGFEHSYNRWYDDDHFYAGMMSIPWCFSGSRWIATARLRALRQPTASAFVEPISAGNFLNMYLGTRGRMEEFSDNILTALHRLLDEGRMHRDGGRRQVFTAHQDYVGAVYRDRGGPRDFHAFDYPFPACILEVVDAPSPDARDALEKWLVEEHLPARIVGSAAAMALVFRTREYRGSSYVTAEMPTDRFTRRVVVLWMLERDPEDVWDLVAHENETIAESGLGRLEFLSGYLRMIAGSDKHLDELY</sequence>
<dbReference type="EMBL" id="FOQZ01000003">
    <property type="protein sequence ID" value="SFI61367.1"/>
    <property type="molecule type" value="Genomic_DNA"/>
</dbReference>
<proteinExistence type="predicted"/>